<dbReference type="EMBL" id="JAGIKV010000026">
    <property type="protein sequence ID" value="MBP2248700.1"/>
    <property type="molecule type" value="Genomic_DNA"/>
</dbReference>
<feature type="transmembrane region" description="Helical" evidence="1">
    <location>
        <begin position="21"/>
        <end position="40"/>
    </location>
</feature>
<dbReference type="Proteomes" id="UP000810207">
    <property type="component" value="Unassembled WGS sequence"/>
</dbReference>
<evidence type="ECO:0000313" key="3">
    <source>
        <dbReference type="Proteomes" id="UP000810207"/>
    </source>
</evidence>
<proteinExistence type="predicted"/>
<evidence type="ECO:0000313" key="2">
    <source>
        <dbReference type="EMBL" id="MBP2248700.1"/>
    </source>
</evidence>
<name>A0ABS4S244_PAEXY</name>
<keyword evidence="1" id="KW-1133">Transmembrane helix</keyword>
<accession>A0ABS4S244</accession>
<reference evidence="2 3" key="1">
    <citation type="submission" date="2021-03" db="EMBL/GenBank/DDBJ databases">
        <title>Genomic Encyclopedia of Type Strains, Phase IV (KMG-IV): sequencing the most valuable type-strain genomes for metagenomic binning, comparative biology and taxonomic classification.</title>
        <authorList>
            <person name="Goeker M."/>
        </authorList>
    </citation>
    <scope>NUCLEOTIDE SEQUENCE [LARGE SCALE GENOMIC DNA]</scope>
    <source>
        <strain evidence="2 3">DSM 21292</strain>
    </source>
</reference>
<keyword evidence="3" id="KW-1185">Reference proteome</keyword>
<organism evidence="2 3">
    <name type="scientific">Paenibacillus xylanexedens</name>
    <dbReference type="NCBI Taxonomy" id="528191"/>
    <lineage>
        <taxon>Bacteria</taxon>
        <taxon>Bacillati</taxon>
        <taxon>Bacillota</taxon>
        <taxon>Bacilli</taxon>
        <taxon>Bacillales</taxon>
        <taxon>Paenibacillaceae</taxon>
        <taxon>Paenibacillus</taxon>
    </lineage>
</organism>
<evidence type="ECO:0000256" key="1">
    <source>
        <dbReference type="SAM" id="Phobius"/>
    </source>
</evidence>
<comment type="caution">
    <text evidence="2">The sequence shown here is derived from an EMBL/GenBank/DDBJ whole genome shotgun (WGS) entry which is preliminary data.</text>
</comment>
<keyword evidence="1" id="KW-0472">Membrane</keyword>
<protein>
    <submittedName>
        <fullName evidence="2">Uncharacterized protein</fullName>
    </submittedName>
</protein>
<keyword evidence="1" id="KW-0812">Transmembrane</keyword>
<sequence length="52" mass="6198">MANKFFSLILKRLHIQATKEARSYIETFFIVLFVYFLSGVKKVVALDVRFLW</sequence>
<gene>
    <name evidence="2" type="ORF">J2Z28_005383</name>
</gene>